<comment type="similarity">
    <text evidence="1">Belongs to the tfa family.</text>
</comment>
<evidence type="ECO:0000256" key="2">
    <source>
        <dbReference type="ARBA" id="ARBA00022465"/>
    </source>
</evidence>
<dbReference type="RefSeq" id="YP_007348955.1">
    <property type="nucleotide sequence ID" value="NC_020082.1"/>
</dbReference>
<protein>
    <submittedName>
        <fullName evidence="4">Putative tail assembly chaperone</fullName>
    </submittedName>
</protein>
<evidence type="ECO:0000256" key="3">
    <source>
        <dbReference type="ARBA" id="ARBA00023138"/>
    </source>
</evidence>
<dbReference type="Proteomes" id="UP000010365">
    <property type="component" value="Segment"/>
</dbReference>
<dbReference type="OrthoDB" id="32900at10239"/>
<dbReference type="GO" id="GO:0098004">
    <property type="term" value="P:virus tail fiber assembly"/>
    <property type="evidence" value="ECO:0007669"/>
    <property type="project" value="UniProtKB-KW"/>
</dbReference>
<sequence>MKYFKDSNSSVYAYPSDGSQDAFIKDGLIPITEEEAMLILNPPPTPEEVLESNKQRKVALIAECNAHINSNQWPSKLALGRLSDAEKTTFNKWLDYLDALNAVDPTNPVWPTAPSV</sequence>
<dbReference type="KEGG" id="vg:14515972"/>
<dbReference type="GeneID" id="14515972"/>
<name>L0MXF6_9CAUD</name>
<organism evidence="4 5">
    <name type="scientific">Edwardsiella phage MSW-3</name>
    <dbReference type="NCBI Taxonomy" id="1264700"/>
    <lineage>
        <taxon>Viruses</taxon>
        <taxon>Duplodnaviria</taxon>
        <taxon>Heunggongvirae</taxon>
        <taxon>Uroviricota</taxon>
        <taxon>Caudoviricetes</taxon>
        <taxon>Yokohamavirus</taxon>
        <taxon>Yokohamavirus MSW3</taxon>
    </lineage>
</organism>
<keyword evidence="2" id="KW-1245">Viral tail assembly</keyword>
<proteinExistence type="inferred from homology"/>
<keyword evidence="2" id="KW-1188">Viral release from host cell</keyword>
<reference evidence="4 5" key="1">
    <citation type="journal article" date="2013" name="Genome Announc.">
        <title>Complete Genome Sequence of a Novel Myovirus Which Infects Atypical Strains of Edwardsiella tarda.</title>
        <authorList>
            <person name="Yasuike M."/>
            <person name="Sugaya E."/>
            <person name="Nakamura Y."/>
            <person name="Shigenobu Y."/>
            <person name="Kawato Y."/>
            <person name="Kai W."/>
            <person name="Nagai S."/>
            <person name="Fujiwara A."/>
            <person name="Sano M."/>
            <person name="Kobayashi T."/>
            <person name="Nakai T."/>
        </authorList>
    </citation>
    <scope>NUCLEOTIDE SEQUENCE [LARGE SCALE GENOMIC DNA]</scope>
</reference>
<keyword evidence="3" id="KW-1246">Viral tail fiber assembly</keyword>
<dbReference type="EMBL" id="AB767244">
    <property type="protein sequence ID" value="BAM68863.1"/>
    <property type="molecule type" value="Genomic_DNA"/>
</dbReference>
<evidence type="ECO:0000256" key="1">
    <source>
        <dbReference type="ARBA" id="ARBA00008579"/>
    </source>
</evidence>
<evidence type="ECO:0000313" key="5">
    <source>
        <dbReference type="Proteomes" id="UP000010365"/>
    </source>
</evidence>
<dbReference type="InterPro" id="IPR003458">
    <property type="entry name" value="Phage_T4_Gp38_tail_assem"/>
</dbReference>
<dbReference type="Pfam" id="PF02413">
    <property type="entry name" value="Caudo_TAP"/>
    <property type="match status" value="1"/>
</dbReference>
<accession>L0MXF6</accession>
<evidence type="ECO:0000313" key="4">
    <source>
        <dbReference type="EMBL" id="BAM68863.1"/>
    </source>
</evidence>
<keyword evidence="5" id="KW-1185">Reference proteome</keyword>